<dbReference type="Proteomes" id="UP000566819">
    <property type="component" value="Unassembled WGS sequence"/>
</dbReference>
<dbReference type="EMBL" id="JAAMPI010000287">
    <property type="protein sequence ID" value="KAF4633118.1"/>
    <property type="molecule type" value="Genomic_DNA"/>
</dbReference>
<protein>
    <submittedName>
        <fullName evidence="1">Uncharacterized protein</fullName>
    </submittedName>
</protein>
<dbReference type="OrthoDB" id="10262656at2759"/>
<reference evidence="1 2" key="1">
    <citation type="submission" date="2020-03" db="EMBL/GenBank/DDBJ databases">
        <title>Draft Genome Sequence of Cudoniella acicularis.</title>
        <authorList>
            <person name="Buettner E."/>
            <person name="Kellner H."/>
        </authorList>
    </citation>
    <scope>NUCLEOTIDE SEQUENCE [LARGE SCALE GENOMIC DNA]</scope>
    <source>
        <strain evidence="1 2">DSM 108380</strain>
    </source>
</reference>
<keyword evidence="2" id="KW-1185">Reference proteome</keyword>
<evidence type="ECO:0000313" key="1">
    <source>
        <dbReference type="EMBL" id="KAF4633118.1"/>
    </source>
</evidence>
<organism evidence="1 2">
    <name type="scientific">Cudoniella acicularis</name>
    <dbReference type="NCBI Taxonomy" id="354080"/>
    <lineage>
        <taxon>Eukaryota</taxon>
        <taxon>Fungi</taxon>
        <taxon>Dikarya</taxon>
        <taxon>Ascomycota</taxon>
        <taxon>Pezizomycotina</taxon>
        <taxon>Leotiomycetes</taxon>
        <taxon>Helotiales</taxon>
        <taxon>Tricladiaceae</taxon>
        <taxon>Cudoniella</taxon>
    </lineage>
</organism>
<comment type="caution">
    <text evidence="1">The sequence shown here is derived from an EMBL/GenBank/DDBJ whole genome shotgun (WGS) entry which is preliminary data.</text>
</comment>
<name>A0A8H4W3S2_9HELO</name>
<dbReference type="AlphaFoldDB" id="A0A8H4W3S2"/>
<gene>
    <name evidence="1" type="ORF">G7Y89_g4998</name>
</gene>
<proteinExistence type="predicted"/>
<evidence type="ECO:0000313" key="2">
    <source>
        <dbReference type="Proteomes" id="UP000566819"/>
    </source>
</evidence>
<sequence>MSPRSATSPENRTFWNPTILALPYWSKNQYLIVSMVTPTGEASRRNIICEANIYLPKGSTLGQAQDKTCSDDDLALLGPNGGLRRVTTPNDVKVPATPAAKCEDARSVYPALKEVVGSLPKRLGPGPLMLYPTLTELTRNPPSTRQSYEKNWVVFSPSSTSSYLQYDLNSSTRTFAKLVGGGLTTPNMTDQSEKSCLHDPTLEEVKSRHYNLNSTWHQATPALKLILCSRSSASCIADIGNTVFFAAIQRKIKHPILFANETTFGWTAEETWDDVPEAKEEKWGFWGRFTYTTTLAYAWGREEGDMRDKGTGYLDDEVGSKIYLQHTSKLQHVSEEEWENMAICSCVVNDHGEVSTYAAAEVVYPFY</sequence>
<accession>A0A8H4W3S2</accession>